<dbReference type="Gene3D" id="3.30.1860.10">
    <property type="entry name" value="uncharacterized conserved protein from methanopyrus kandleri domain like"/>
    <property type="match status" value="1"/>
</dbReference>
<proteinExistence type="predicted"/>
<keyword evidence="2" id="KW-1185">Reference proteome</keyword>
<dbReference type="RefSeq" id="WP_075050053.1">
    <property type="nucleotide sequence ID" value="NZ_CP006867.1"/>
</dbReference>
<reference evidence="1 2" key="1">
    <citation type="submission" date="2013-11" db="EMBL/GenBank/DDBJ databases">
        <title>Comparative genomics of Ignicoccus.</title>
        <authorList>
            <person name="Podar M."/>
        </authorList>
    </citation>
    <scope>NUCLEOTIDE SEQUENCE [LARGE SCALE GENOMIC DNA]</scope>
    <source>
        <strain evidence="1 2">DSM 13165</strain>
    </source>
</reference>
<evidence type="ECO:0000313" key="2">
    <source>
        <dbReference type="Proteomes" id="UP000060778"/>
    </source>
</evidence>
<dbReference type="OrthoDB" id="18015at2157"/>
<name>A0A0U3FPM8_9CREN</name>
<accession>A0A0U3FPM8</accession>
<sequence length="99" mass="11200">MFWVKLHEMGVYKMLTVVDEELMGVEVREGEAVLKVEESFFKGHLTDEEGVEGLLWRASIVYFIGERAVELGLKNGLVHPEAIKRIGSIPHAQSFSLEI</sequence>
<protein>
    <recommendedName>
        <fullName evidence="3">DUF424 family protein</fullName>
    </recommendedName>
</protein>
<dbReference type="GeneID" id="30680528"/>
<dbReference type="KEGG" id="iis:EYM_05725"/>
<gene>
    <name evidence="1" type="ORF">EYM_05725</name>
</gene>
<evidence type="ECO:0008006" key="3">
    <source>
        <dbReference type="Google" id="ProtNLM"/>
    </source>
</evidence>
<dbReference type="AlphaFoldDB" id="A0A0U3FPM8"/>
<dbReference type="InterPro" id="IPR007355">
    <property type="entry name" value="DUF424"/>
</dbReference>
<organism evidence="1 2">
    <name type="scientific">Ignicoccus islandicus DSM 13165</name>
    <dbReference type="NCBI Taxonomy" id="940295"/>
    <lineage>
        <taxon>Archaea</taxon>
        <taxon>Thermoproteota</taxon>
        <taxon>Thermoprotei</taxon>
        <taxon>Desulfurococcales</taxon>
        <taxon>Desulfurococcaceae</taxon>
        <taxon>Ignicoccus</taxon>
    </lineage>
</organism>
<evidence type="ECO:0000313" key="1">
    <source>
        <dbReference type="EMBL" id="ALU11879.1"/>
    </source>
</evidence>
<dbReference type="Pfam" id="PF04242">
    <property type="entry name" value="DUF424"/>
    <property type="match status" value="1"/>
</dbReference>
<dbReference type="EMBL" id="CP006867">
    <property type="protein sequence ID" value="ALU11879.1"/>
    <property type="molecule type" value="Genomic_DNA"/>
</dbReference>
<dbReference type="Proteomes" id="UP000060778">
    <property type="component" value="Chromosome"/>
</dbReference>
<dbReference type="STRING" id="940295.EYM_05725"/>